<dbReference type="EMBL" id="ML179038">
    <property type="protein sequence ID" value="THV07290.1"/>
    <property type="molecule type" value="Genomic_DNA"/>
</dbReference>
<proteinExistence type="predicted"/>
<sequence>MPLINAILRTSVKSRHTLTPIRFLSFKHRKKPSRGGQNLSERYKRLEKSLRGKEAYAFDADVLKQPTLTGPASGKPTKPGSSSTAQLFQGLTIPEKPEEPADDECCMSGCAVCVYDLYEESLGLYKEALAKVTATLTSMGVPESEWPASLRSSAAGLEVGKKKDVALSAFEEMERRLAEKSAAAGGPEASPKDQGQSPVGHEERSRVVKMHRRRNAWNVSEVYEGLRWVFFPNR</sequence>
<accession>A0A4S8MVH1</accession>
<dbReference type="PANTHER" id="PTHR21193:SF3">
    <property type="entry name" value="OXIDOREDUCTASE-LIKE DOMAIN-CONTAINING PROTEIN 1"/>
    <property type="match status" value="1"/>
</dbReference>
<dbReference type="PANTHER" id="PTHR21193">
    <property type="entry name" value="OXIDOREDUCTASE-LIKE DOMAIN-CONTAINING PROTEIN 1"/>
    <property type="match status" value="1"/>
</dbReference>
<evidence type="ECO:0000259" key="2">
    <source>
        <dbReference type="Pfam" id="PF09791"/>
    </source>
</evidence>
<evidence type="ECO:0000313" key="4">
    <source>
        <dbReference type="Proteomes" id="UP000297245"/>
    </source>
</evidence>
<evidence type="ECO:0000256" key="1">
    <source>
        <dbReference type="SAM" id="MobiDB-lite"/>
    </source>
</evidence>
<organism evidence="3 4">
    <name type="scientific">Dendrothele bispora (strain CBS 962.96)</name>
    <dbReference type="NCBI Taxonomy" id="1314807"/>
    <lineage>
        <taxon>Eukaryota</taxon>
        <taxon>Fungi</taxon>
        <taxon>Dikarya</taxon>
        <taxon>Basidiomycota</taxon>
        <taxon>Agaricomycotina</taxon>
        <taxon>Agaricomycetes</taxon>
        <taxon>Agaricomycetidae</taxon>
        <taxon>Agaricales</taxon>
        <taxon>Agaricales incertae sedis</taxon>
        <taxon>Dendrothele</taxon>
    </lineage>
</organism>
<feature type="domain" description="Oxidoreductase-like" evidence="2">
    <location>
        <begin position="88"/>
        <end position="132"/>
    </location>
</feature>
<keyword evidence="4" id="KW-1185">Reference proteome</keyword>
<dbReference type="Pfam" id="PF09791">
    <property type="entry name" value="Oxidored-like"/>
    <property type="match status" value="1"/>
</dbReference>
<dbReference type="GO" id="GO:0005739">
    <property type="term" value="C:mitochondrion"/>
    <property type="evidence" value="ECO:0007669"/>
    <property type="project" value="TreeGrafter"/>
</dbReference>
<dbReference type="Proteomes" id="UP000297245">
    <property type="component" value="Unassembled WGS sequence"/>
</dbReference>
<name>A0A4S8MVH1_DENBC</name>
<dbReference type="InterPro" id="IPR039251">
    <property type="entry name" value="OXLD1"/>
</dbReference>
<reference evidence="3 4" key="1">
    <citation type="journal article" date="2019" name="Nat. Ecol. Evol.">
        <title>Megaphylogeny resolves global patterns of mushroom evolution.</title>
        <authorList>
            <person name="Varga T."/>
            <person name="Krizsan K."/>
            <person name="Foldi C."/>
            <person name="Dima B."/>
            <person name="Sanchez-Garcia M."/>
            <person name="Sanchez-Ramirez S."/>
            <person name="Szollosi G.J."/>
            <person name="Szarkandi J.G."/>
            <person name="Papp V."/>
            <person name="Albert L."/>
            <person name="Andreopoulos W."/>
            <person name="Angelini C."/>
            <person name="Antonin V."/>
            <person name="Barry K.W."/>
            <person name="Bougher N.L."/>
            <person name="Buchanan P."/>
            <person name="Buyck B."/>
            <person name="Bense V."/>
            <person name="Catcheside P."/>
            <person name="Chovatia M."/>
            <person name="Cooper J."/>
            <person name="Damon W."/>
            <person name="Desjardin D."/>
            <person name="Finy P."/>
            <person name="Geml J."/>
            <person name="Haridas S."/>
            <person name="Hughes K."/>
            <person name="Justo A."/>
            <person name="Karasinski D."/>
            <person name="Kautmanova I."/>
            <person name="Kiss B."/>
            <person name="Kocsube S."/>
            <person name="Kotiranta H."/>
            <person name="LaButti K.M."/>
            <person name="Lechner B.E."/>
            <person name="Liimatainen K."/>
            <person name="Lipzen A."/>
            <person name="Lukacs Z."/>
            <person name="Mihaltcheva S."/>
            <person name="Morgado L.N."/>
            <person name="Niskanen T."/>
            <person name="Noordeloos M.E."/>
            <person name="Ohm R.A."/>
            <person name="Ortiz-Santana B."/>
            <person name="Ovrebo C."/>
            <person name="Racz N."/>
            <person name="Riley R."/>
            <person name="Savchenko A."/>
            <person name="Shiryaev A."/>
            <person name="Soop K."/>
            <person name="Spirin V."/>
            <person name="Szebenyi C."/>
            <person name="Tomsovsky M."/>
            <person name="Tulloss R.E."/>
            <person name="Uehling J."/>
            <person name="Grigoriev I.V."/>
            <person name="Vagvolgyi C."/>
            <person name="Papp T."/>
            <person name="Martin F.M."/>
            <person name="Miettinen O."/>
            <person name="Hibbett D.S."/>
            <person name="Nagy L.G."/>
        </authorList>
    </citation>
    <scope>NUCLEOTIDE SEQUENCE [LARGE SCALE GENOMIC DNA]</scope>
    <source>
        <strain evidence="3 4">CBS 962.96</strain>
    </source>
</reference>
<gene>
    <name evidence="3" type="ORF">K435DRAFT_833642</name>
</gene>
<dbReference type="AlphaFoldDB" id="A0A4S8MVH1"/>
<protein>
    <recommendedName>
        <fullName evidence="2">Oxidoreductase-like domain-containing protein</fullName>
    </recommendedName>
</protein>
<dbReference type="OrthoDB" id="10064411at2759"/>
<dbReference type="InterPro" id="IPR019180">
    <property type="entry name" value="Oxidoreductase-like_N"/>
</dbReference>
<evidence type="ECO:0000313" key="3">
    <source>
        <dbReference type="EMBL" id="THV07290.1"/>
    </source>
</evidence>
<feature type="region of interest" description="Disordered" evidence="1">
    <location>
        <begin position="177"/>
        <end position="207"/>
    </location>
</feature>